<dbReference type="OrthoDB" id="1521716at2"/>
<feature type="signal peptide" evidence="1">
    <location>
        <begin position="1"/>
        <end position="22"/>
    </location>
</feature>
<protein>
    <recommendedName>
        <fullName evidence="4">T9SS C-terminal target domain-containing protein</fullName>
    </recommendedName>
</protein>
<dbReference type="PANTHER" id="PTHR41339:SF1">
    <property type="entry name" value="SECRETED PROTEIN"/>
    <property type="match status" value="1"/>
</dbReference>
<dbReference type="PROSITE" id="PS51257">
    <property type="entry name" value="PROKAR_LIPOPROTEIN"/>
    <property type="match status" value="1"/>
</dbReference>
<name>A0A2P8DBP5_9BACT</name>
<dbReference type="SUPFAM" id="SSF51126">
    <property type="entry name" value="Pectin lyase-like"/>
    <property type="match status" value="1"/>
</dbReference>
<dbReference type="EMBL" id="PYGD01000001">
    <property type="protein sequence ID" value="PSK94653.1"/>
    <property type="molecule type" value="Genomic_DNA"/>
</dbReference>
<dbReference type="InterPro" id="IPR011050">
    <property type="entry name" value="Pectin_lyase_fold/virulence"/>
</dbReference>
<keyword evidence="3" id="KW-1185">Reference proteome</keyword>
<dbReference type="Proteomes" id="UP000240572">
    <property type="component" value="Unassembled WGS sequence"/>
</dbReference>
<dbReference type="RefSeq" id="WP_106521344.1">
    <property type="nucleotide sequence ID" value="NZ_PYGD01000001.1"/>
</dbReference>
<dbReference type="PANTHER" id="PTHR41339">
    <property type="entry name" value="LIPL48"/>
    <property type="match status" value="1"/>
</dbReference>
<evidence type="ECO:0000313" key="3">
    <source>
        <dbReference type="Proteomes" id="UP000240572"/>
    </source>
</evidence>
<sequence length="469" mass="49237">MKKLILLSFSAAAVLMASCSSKDPIDPVVVPPTPGDTSKVVVVTGDISSNTEWSSDKKYLIKGFVYVTNGATLKINPGTVVFGDKATKGTLTVTRGAKIDAQGTADKPIIFTSYQAAGARREGDWGGVILLGNAPVNPSSGDAKIEGGLVPTVTSEEKKYIWYGGTNADDNSGTMKYVRIEFAGIAFTPDNEINGLTFGGVGRGTTISYVQVYRSGDDAFEWFGGTVNCDHLVAAYTWDDDFDTDFGYSGNIQFGVCLRVKTVADQSGSNGFESDNDANGSTNAPQTKAVFSNMTIVGPIQGSSGSGLNANYQNGAQIRRNSSMSLHNSIVMGFPIGLYIDDTKGTATSGNATSGALKFANNLIAGCPTKLKASTASFDIAAWVAAGNNTLLDSTQQIGLVDPFKFTASLSAQVGRPNFLLASGSPAASGASFLNLPNVFTQVAYRGAFDGSTDWTASWTTWDAENTNY</sequence>
<reference evidence="2 3" key="1">
    <citation type="submission" date="2018-03" db="EMBL/GenBank/DDBJ databases">
        <title>Genomic Encyclopedia of Type Strains, Phase III (KMG-III): the genomes of soil and plant-associated and newly described type strains.</title>
        <authorList>
            <person name="Whitman W."/>
        </authorList>
    </citation>
    <scope>NUCLEOTIDE SEQUENCE [LARGE SCALE GENOMIC DNA]</scope>
    <source>
        <strain evidence="2 3">CGMCC 1.12700</strain>
    </source>
</reference>
<accession>A0A2P8DBP5</accession>
<evidence type="ECO:0008006" key="4">
    <source>
        <dbReference type="Google" id="ProtNLM"/>
    </source>
</evidence>
<evidence type="ECO:0000256" key="1">
    <source>
        <dbReference type="SAM" id="SignalP"/>
    </source>
</evidence>
<gene>
    <name evidence="2" type="ORF">B0I18_101813</name>
</gene>
<feature type="chain" id="PRO_5015115303" description="T9SS C-terminal target domain-containing protein" evidence="1">
    <location>
        <begin position="23"/>
        <end position="469"/>
    </location>
</feature>
<comment type="caution">
    <text evidence="2">The sequence shown here is derived from an EMBL/GenBank/DDBJ whole genome shotgun (WGS) entry which is preliminary data.</text>
</comment>
<keyword evidence="1" id="KW-0732">Signal</keyword>
<organism evidence="2 3">
    <name type="scientific">Taibaiella chishuiensis</name>
    <dbReference type="NCBI Taxonomy" id="1434707"/>
    <lineage>
        <taxon>Bacteria</taxon>
        <taxon>Pseudomonadati</taxon>
        <taxon>Bacteroidota</taxon>
        <taxon>Chitinophagia</taxon>
        <taxon>Chitinophagales</taxon>
        <taxon>Chitinophagaceae</taxon>
        <taxon>Taibaiella</taxon>
    </lineage>
</organism>
<proteinExistence type="predicted"/>
<dbReference type="AlphaFoldDB" id="A0A2P8DBP5"/>
<evidence type="ECO:0000313" key="2">
    <source>
        <dbReference type="EMBL" id="PSK94653.1"/>
    </source>
</evidence>